<comment type="similarity">
    <text evidence="3">Belongs to the LptF/LptG family.</text>
</comment>
<comment type="subunit">
    <text evidence="11">Component of the lipopolysaccharide transport and assembly complex. The LptBFG transporter is composed of two ATP-binding proteins (LptB) and two transmembrane proteins (LptF and LptG).</text>
</comment>
<feature type="transmembrane region" description="Helical" evidence="12">
    <location>
        <begin position="301"/>
        <end position="321"/>
    </location>
</feature>
<dbReference type="InterPro" id="IPR030922">
    <property type="entry name" value="LptF"/>
</dbReference>
<gene>
    <name evidence="13" type="primary">lptF</name>
    <name evidence="13" type="ORF">R0135_01630</name>
</gene>
<keyword evidence="8 12" id="KW-0812">Transmembrane</keyword>
<evidence type="ECO:0000256" key="4">
    <source>
        <dbReference type="ARBA" id="ARBA00014213"/>
    </source>
</evidence>
<protein>
    <recommendedName>
        <fullName evidence="4">Lipopolysaccharide export system permease protein LptF</fullName>
    </recommendedName>
</protein>
<name>A0ABZ0I308_9GAMM</name>
<feature type="transmembrane region" description="Helical" evidence="12">
    <location>
        <begin position="98"/>
        <end position="120"/>
    </location>
</feature>
<reference evidence="13 14" key="1">
    <citation type="submission" date="2023-10" db="EMBL/GenBank/DDBJ databases">
        <title>Two novel species belonging to the OM43/NOR5 clade.</title>
        <authorList>
            <person name="Park M."/>
        </authorList>
    </citation>
    <scope>NUCLEOTIDE SEQUENCE [LARGE SCALE GENOMIC DNA]</scope>
    <source>
        <strain evidence="13 14">IMCC43200</strain>
    </source>
</reference>
<evidence type="ECO:0000313" key="13">
    <source>
        <dbReference type="EMBL" id="WOJ93883.1"/>
    </source>
</evidence>
<dbReference type="PANTHER" id="PTHR33529:SF7">
    <property type="entry name" value="LIPOPOLYSACCHARIDE EXPORT SYSTEM PERMEASE PROTEIN LPTF"/>
    <property type="match status" value="1"/>
</dbReference>
<sequence length="362" mass="39540">MKLRGYLASDVLGHTLAVSSVLLAIILTGRFVKYLAEAASGKLAAEILLPVMFYRLPGFMELLLPLGLFIGILMSYGRLYVESEMVILSACGVGPAKLARFTLAPAFLVMLVVAGLSLFVTPQGAARSEALLNDPQALQGLQLLAAGRFQPRGDDGTVSYAADIDPDAGDLRQVFLYAPGRSEDDRTVADVTVARRGSVVVDEATGARYLELSDGYRFNGTPGRADYRVVRFGQFGQLLPEEPSLARSEPVDARPTLQLLYSADNEDRAALHWRLSVALMVPIVALLALSLSKTNHRRGRYIKLAPALLLHLCYLFLLASVRTSVAEGEAEISQMYLLHLAFFSLAMVLLFGPDRIRRLRRS</sequence>
<feature type="transmembrane region" description="Helical" evidence="12">
    <location>
        <begin position="12"/>
        <end position="32"/>
    </location>
</feature>
<evidence type="ECO:0000256" key="6">
    <source>
        <dbReference type="ARBA" id="ARBA00022475"/>
    </source>
</evidence>
<evidence type="ECO:0000256" key="11">
    <source>
        <dbReference type="ARBA" id="ARBA00026081"/>
    </source>
</evidence>
<evidence type="ECO:0000313" key="14">
    <source>
        <dbReference type="Proteomes" id="UP001626537"/>
    </source>
</evidence>
<feature type="transmembrane region" description="Helical" evidence="12">
    <location>
        <begin position="271"/>
        <end position="289"/>
    </location>
</feature>
<keyword evidence="14" id="KW-1185">Reference proteome</keyword>
<proteinExistence type="inferred from homology"/>
<accession>A0ABZ0I308</accession>
<dbReference type="InterPro" id="IPR005495">
    <property type="entry name" value="LptG/LptF_permease"/>
</dbReference>
<evidence type="ECO:0000256" key="3">
    <source>
        <dbReference type="ARBA" id="ARBA00007725"/>
    </source>
</evidence>
<keyword evidence="6" id="KW-1003">Cell membrane</keyword>
<evidence type="ECO:0000256" key="12">
    <source>
        <dbReference type="SAM" id="Phobius"/>
    </source>
</evidence>
<evidence type="ECO:0000256" key="1">
    <source>
        <dbReference type="ARBA" id="ARBA00002265"/>
    </source>
</evidence>
<evidence type="ECO:0000256" key="9">
    <source>
        <dbReference type="ARBA" id="ARBA00022989"/>
    </source>
</evidence>
<feature type="transmembrane region" description="Helical" evidence="12">
    <location>
        <begin position="52"/>
        <end position="77"/>
    </location>
</feature>
<comment type="function">
    <text evidence="1">Part of the ABC transporter complex LptBFG involved in the translocation of lipopolysaccharide (LPS) from the inner membrane to the outer membrane.</text>
</comment>
<dbReference type="Proteomes" id="UP001626537">
    <property type="component" value="Chromosome"/>
</dbReference>
<keyword evidence="10 12" id="KW-0472">Membrane</keyword>
<keyword evidence="5" id="KW-0813">Transport</keyword>
<evidence type="ECO:0000256" key="2">
    <source>
        <dbReference type="ARBA" id="ARBA00004429"/>
    </source>
</evidence>
<keyword evidence="9 12" id="KW-1133">Transmembrane helix</keyword>
<comment type="subcellular location">
    <subcellularLocation>
        <location evidence="2">Cell inner membrane</location>
        <topology evidence="2">Multi-pass membrane protein</topology>
    </subcellularLocation>
</comment>
<dbReference type="RefSeq" id="WP_407348523.1">
    <property type="nucleotide sequence ID" value="NZ_CP136864.1"/>
</dbReference>
<evidence type="ECO:0000256" key="7">
    <source>
        <dbReference type="ARBA" id="ARBA00022519"/>
    </source>
</evidence>
<evidence type="ECO:0000256" key="10">
    <source>
        <dbReference type="ARBA" id="ARBA00023136"/>
    </source>
</evidence>
<dbReference type="Pfam" id="PF03739">
    <property type="entry name" value="LptF_LptG"/>
    <property type="match status" value="1"/>
</dbReference>
<dbReference type="EMBL" id="CP136864">
    <property type="protein sequence ID" value="WOJ93883.1"/>
    <property type="molecule type" value="Genomic_DNA"/>
</dbReference>
<dbReference type="NCBIfam" id="TIGR04407">
    <property type="entry name" value="LptF_YjgP"/>
    <property type="match status" value="1"/>
</dbReference>
<dbReference type="PANTHER" id="PTHR33529">
    <property type="entry name" value="SLR0882 PROTEIN-RELATED"/>
    <property type="match status" value="1"/>
</dbReference>
<evidence type="ECO:0000256" key="5">
    <source>
        <dbReference type="ARBA" id="ARBA00022448"/>
    </source>
</evidence>
<feature type="transmembrane region" description="Helical" evidence="12">
    <location>
        <begin position="333"/>
        <end position="352"/>
    </location>
</feature>
<keyword evidence="7" id="KW-0997">Cell inner membrane</keyword>
<evidence type="ECO:0000256" key="8">
    <source>
        <dbReference type="ARBA" id="ARBA00022692"/>
    </source>
</evidence>
<organism evidence="13 14">
    <name type="scientific">Congregibacter variabilis</name>
    <dbReference type="NCBI Taxonomy" id="3081200"/>
    <lineage>
        <taxon>Bacteria</taxon>
        <taxon>Pseudomonadati</taxon>
        <taxon>Pseudomonadota</taxon>
        <taxon>Gammaproteobacteria</taxon>
        <taxon>Cellvibrionales</taxon>
        <taxon>Halieaceae</taxon>
        <taxon>Congregibacter</taxon>
    </lineage>
</organism>